<evidence type="ECO:0000256" key="12">
    <source>
        <dbReference type="ARBA" id="ARBA00023014"/>
    </source>
</evidence>
<keyword evidence="13 14" id="KW-1015">Disulfide bond</keyword>
<keyword evidence="10 14" id="KW-0479">Metal-binding</keyword>
<sequence length="346" mass="39539">MKNEKKDIRKLSKEELRNFFVEQGEKAFRGNQVYEWLWSKGAHSFDDMTNISKATREMLEDNFVINHIMVDMMQRSSDGTIKNAVKLHDGLIVESVLIPTATRTTACVSSQVGCSLDCKFCATARLKRMRNLNPDEIYDQVVAIDKESRLYHNRPLSNIVFMGMGEPLMNYKNVLAAIDKITSDEGLGMSPKRIVVSTSGVPKMIKKLADDEVKFKLAVSLHSARNEVRSKIMPFNENFPLEDLREALEYWYAKTKSRISYEYVVWKGVNDKTEDIQALVKFCKYVPSKVNLIEYNPIDDGEFQQASNEALNRYIETLEKHKIAVTVRRSRGKDIDAACGQLANKS</sequence>
<comment type="catalytic activity">
    <reaction evidence="14">
        <text>adenosine(37) in tRNA + 2 reduced [2Fe-2S]-[ferredoxin] + 2 S-adenosyl-L-methionine = 2-methyladenosine(37) in tRNA + 5'-deoxyadenosine + L-methionine + 2 oxidized [2Fe-2S]-[ferredoxin] + S-adenosyl-L-homocysteine</text>
        <dbReference type="Rhea" id="RHEA:43332"/>
        <dbReference type="Rhea" id="RHEA-COMP:10000"/>
        <dbReference type="Rhea" id="RHEA-COMP:10001"/>
        <dbReference type="Rhea" id="RHEA-COMP:10162"/>
        <dbReference type="Rhea" id="RHEA-COMP:10485"/>
        <dbReference type="ChEBI" id="CHEBI:17319"/>
        <dbReference type="ChEBI" id="CHEBI:33737"/>
        <dbReference type="ChEBI" id="CHEBI:33738"/>
        <dbReference type="ChEBI" id="CHEBI:57844"/>
        <dbReference type="ChEBI" id="CHEBI:57856"/>
        <dbReference type="ChEBI" id="CHEBI:59789"/>
        <dbReference type="ChEBI" id="CHEBI:74411"/>
        <dbReference type="ChEBI" id="CHEBI:74497"/>
        <dbReference type="EC" id="2.1.1.192"/>
    </reaction>
</comment>
<gene>
    <name evidence="14 16" type="primary">rlmN</name>
    <name evidence="16" type="ORF">ACFQ1O_05820</name>
</gene>
<feature type="binding site" evidence="14">
    <location>
        <position position="121"/>
    </location>
    <ligand>
        <name>[4Fe-4S] cluster</name>
        <dbReference type="ChEBI" id="CHEBI:49883"/>
        <note>4Fe-4S-S-AdoMet</note>
    </ligand>
</feature>
<feature type="binding site" evidence="14">
    <location>
        <begin position="165"/>
        <end position="166"/>
    </location>
    <ligand>
        <name>S-adenosyl-L-methionine</name>
        <dbReference type="ChEBI" id="CHEBI:59789"/>
    </ligand>
</feature>
<evidence type="ECO:0000256" key="3">
    <source>
        <dbReference type="ARBA" id="ARBA00022485"/>
    </source>
</evidence>
<evidence type="ECO:0000256" key="4">
    <source>
        <dbReference type="ARBA" id="ARBA00022490"/>
    </source>
</evidence>
<feature type="binding site" evidence="14">
    <location>
        <position position="118"/>
    </location>
    <ligand>
        <name>[4Fe-4S] cluster</name>
        <dbReference type="ChEBI" id="CHEBI:49883"/>
        <note>4Fe-4S-S-AdoMet</note>
    </ligand>
</feature>
<comment type="caution">
    <text evidence="14">Lacks conserved residue(s) required for the propagation of feature annotation.</text>
</comment>
<protein>
    <recommendedName>
        <fullName evidence="14">Probable dual-specificity RNA methyltransferase RlmN</fullName>
        <ecNumber evidence="14">2.1.1.192</ecNumber>
    </recommendedName>
    <alternativeName>
        <fullName evidence="14">23S rRNA (adenine(2503)-C(2))-methyltransferase</fullName>
    </alternativeName>
    <alternativeName>
        <fullName evidence="14">23S rRNA m2A2503 methyltransferase</fullName>
    </alternativeName>
    <alternativeName>
        <fullName evidence="14">Ribosomal RNA large subunit methyltransferase N</fullName>
    </alternativeName>
    <alternativeName>
        <fullName evidence="14">tRNA (adenine(37)-C(2))-methyltransferase</fullName>
    </alternativeName>
    <alternativeName>
        <fullName evidence="14">tRNA m2A37 methyltransferase</fullName>
    </alternativeName>
</protein>
<evidence type="ECO:0000313" key="16">
    <source>
        <dbReference type="EMBL" id="MFD0963512.1"/>
    </source>
</evidence>
<dbReference type="GO" id="GO:0032259">
    <property type="term" value="P:methylation"/>
    <property type="evidence" value="ECO:0007669"/>
    <property type="project" value="UniProtKB-KW"/>
</dbReference>
<dbReference type="SFLD" id="SFLDF00275">
    <property type="entry name" value="adenosine_C2_methyltransferase"/>
    <property type="match status" value="1"/>
</dbReference>
<keyword evidence="7 14" id="KW-0808">Transferase</keyword>
<evidence type="ECO:0000256" key="11">
    <source>
        <dbReference type="ARBA" id="ARBA00023004"/>
    </source>
</evidence>
<dbReference type="SUPFAM" id="SSF102114">
    <property type="entry name" value="Radical SAM enzymes"/>
    <property type="match status" value="1"/>
</dbReference>
<dbReference type="SFLD" id="SFLDG01062">
    <property type="entry name" value="methyltransferase_(Class_A)"/>
    <property type="match status" value="1"/>
</dbReference>
<feature type="binding site" evidence="14">
    <location>
        <position position="296"/>
    </location>
    <ligand>
        <name>S-adenosyl-L-methionine</name>
        <dbReference type="ChEBI" id="CHEBI:59789"/>
    </ligand>
</feature>
<keyword evidence="11 14" id="KW-0408">Iron</keyword>
<keyword evidence="4 14" id="KW-0963">Cytoplasm</keyword>
<keyword evidence="5 14" id="KW-0698">rRNA processing</keyword>
<dbReference type="InterPro" id="IPR013785">
    <property type="entry name" value="Aldolase_TIM"/>
</dbReference>
<evidence type="ECO:0000256" key="8">
    <source>
        <dbReference type="ARBA" id="ARBA00022691"/>
    </source>
</evidence>
<dbReference type="PANTHER" id="PTHR30544:SF5">
    <property type="entry name" value="RADICAL SAM CORE DOMAIN-CONTAINING PROTEIN"/>
    <property type="match status" value="1"/>
</dbReference>
<keyword evidence="12 14" id="KW-0411">Iron-sulfur</keyword>
<feature type="binding site" evidence="14">
    <location>
        <position position="114"/>
    </location>
    <ligand>
        <name>[4Fe-4S] cluster</name>
        <dbReference type="ChEBI" id="CHEBI:49883"/>
        <note>4Fe-4S-S-AdoMet</note>
    </ligand>
</feature>
<comment type="subcellular location">
    <subcellularLocation>
        <location evidence="1 14">Cytoplasm</location>
    </subcellularLocation>
</comment>
<dbReference type="Pfam" id="PF21016">
    <property type="entry name" value="RlmN_N"/>
    <property type="match status" value="1"/>
</dbReference>
<evidence type="ECO:0000256" key="1">
    <source>
        <dbReference type="ARBA" id="ARBA00004496"/>
    </source>
</evidence>
<dbReference type="SFLD" id="SFLDS00029">
    <property type="entry name" value="Radical_SAM"/>
    <property type="match status" value="1"/>
</dbReference>
<evidence type="ECO:0000256" key="6">
    <source>
        <dbReference type="ARBA" id="ARBA00022603"/>
    </source>
</evidence>
<evidence type="ECO:0000256" key="10">
    <source>
        <dbReference type="ARBA" id="ARBA00022723"/>
    </source>
</evidence>
<evidence type="ECO:0000313" key="17">
    <source>
        <dbReference type="Proteomes" id="UP001596997"/>
    </source>
</evidence>
<evidence type="ECO:0000259" key="15">
    <source>
        <dbReference type="PROSITE" id="PS51918"/>
    </source>
</evidence>
<comment type="miscellaneous">
    <text evidence="14">Reaction proceeds by a ping-pong mechanism involving intermediate methylation of a conserved cysteine residue.</text>
</comment>
<dbReference type="GO" id="GO:0008168">
    <property type="term" value="F:methyltransferase activity"/>
    <property type="evidence" value="ECO:0007669"/>
    <property type="project" value="UniProtKB-KW"/>
</dbReference>
<dbReference type="HAMAP" id="MF_01849">
    <property type="entry name" value="RNA_methyltr_RlmN"/>
    <property type="match status" value="1"/>
</dbReference>
<feature type="binding site" evidence="14">
    <location>
        <begin position="220"/>
        <end position="222"/>
    </location>
    <ligand>
        <name>S-adenosyl-L-methionine</name>
        <dbReference type="ChEBI" id="CHEBI:59789"/>
    </ligand>
</feature>
<dbReference type="NCBIfam" id="TIGR00048">
    <property type="entry name" value="rRNA_mod_RlmN"/>
    <property type="match status" value="1"/>
</dbReference>
<dbReference type="PROSITE" id="PS51918">
    <property type="entry name" value="RADICAL_SAM"/>
    <property type="match status" value="1"/>
</dbReference>
<evidence type="ECO:0000256" key="7">
    <source>
        <dbReference type="ARBA" id="ARBA00022679"/>
    </source>
</evidence>
<organism evidence="16 17">
    <name type="scientific">Pseudofulvibacter geojedonensis</name>
    <dbReference type="NCBI Taxonomy" id="1123758"/>
    <lineage>
        <taxon>Bacteria</taxon>
        <taxon>Pseudomonadati</taxon>
        <taxon>Bacteroidota</taxon>
        <taxon>Flavobacteriia</taxon>
        <taxon>Flavobacteriales</taxon>
        <taxon>Flavobacteriaceae</taxon>
        <taxon>Pseudofulvibacter</taxon>
    </lineage>
</organism>
<dbReference type="PANTHER" id="PTHR30544">
    <property type="entry name" value="23S RRNA METHYLTRANSFERASE"/>
    <property type="match status" value="1"/>
</dbReference>
<dbReference type="PIRSF" id="PIRSF006004">
    <property type="entry name" value="CHP00048"/>
    <property type="match status" value="1"/>
</dbReference>
<dbReference type="EC" id="2.1.1.192" evidence="14"/>
<feature type="active site" description="S-methylcysteine intermediate" evidence="14">
    <location>
        <position position="339"/>
    </location>
</feature>
<dbReference type="EMBL" id="JBHTJM010000006">
    <property type="protein sequence ID" value="MFD0963512.1"/>
    <property type="molecule type" value="Genomic_DNA"/>
</dbReference>
<dbReference type="InterPro" id="IPR004383">
    <property type="entry name" value="rRNA_lsu_MTrfase_RlmN/Cfr"/>
</dbReference>
<name>A0ABW3I1T6_9FLAO</name>
<comment type="similarity">
    <text evidence="2 14">Belongs to the radical SAM superfamily. RlmN family.</text>
</comment>
<dbReference type="InterPro" id="IPR058240">
    <property type="entry name" value="rSAM_sf"/>
</dbReference>
<proteinExistence type="inferred from homology"/>
<dbReference type="InterPro" id="IPR007197">
    <property type="entry name" value="rSAM"/>
</dbReference>
<evidence type="ECO:0000256" key="14">
    <source>
        <dbReference type="HAMAP-Rule" id="MF_01849"/>
    </source>
</evidence>
<keyword evidence="17" id="KW-1185">Reference proteome</keyword>
<comment type="cofactor">
    <cofactor evidence="14">
        <name>[4Fe-4S] cluster</name>
        <dbReference type="ChEBI" id="CHEBI:49883"/>
    </cofactor>
    <text evidence="14">Binds 1 [4Fe-4S] cluster. The cluster is coordinated with 3 cysteines and an exchangeable S-adenosyl-L-methionine.</text>
</comment>
<keyword evidence="9 14" id="KW-0819">tRNA processing</keyword>
<comment type="caution">
    <text evidence="16">The sequence shown here is derived from an EMBL/GenBank/DDBJ whole genome shotgun (WGS) entry which is preliminary data.</text>
</comment>
<reference evidence="17" key="1">
    <citation type="journal article" date="2019" name="Int. J. Syst. Evol. Microbiol.">
        <title>The Global Catalogue of Microorganisms (GCM) 10K type strain sequencing project: providing services to taxonomists for standard genome sequencing and annotation.</title>
        <authorList>
            <consortium name="The Broad Institute Genomics Platform"/>
            <consortium name="The Broad Institute Genome Sequencing Center for Infectious Disease"/>
            <person name="Wu L."/>
            <person name="Ma J."/>
        </authorList>
    </citation>
    <scope>NUCLEOTIDE SEQUENCE [LARGE SCALE GENOMIC DNA]</scope>
    <source>
        <strain evidence="17">CCUG 62114</strain>
    </source>
</reference>
<dbReference type="Proteomes" id="UP001596997">
    <property type="component" value="Unassembled WGS sequence"/>
</dbReference>
<keyword evidence="6 14" id="KW-0489">Methyltransferase</keyword>
<feature type="binding site" evidence="14">
    <location>
        <position position="197"/>
    </location>
    <ligand>
        <name>S-adenosyl-L-methionine</name>
        <dbReference type="ChEBI" id="CHEBI:59789"/>
    </ligand>
</feature>
<evidence type="ECO:0000256" key="5">
    <source>
        <dbReference type="ARBA" id="ARBA00022552"/>
    </source>
</evidence>
<keyword evidence="8 14" id="KW-0949">S-adenosyl-L-methionine</keyword>
<evidence type="ECO:0000256" key="9">
    <source>
        <dbReference type="ARBA" id="ARBA00022694"/>
    </source>
</evidence>
<dbReference type="InterPro" id="IPR048641">
    <property type="entry name" value="RlmN_N"/>
</dbReference>
<dbReference type="InterPro" id="IPR040072">
    <property type="entry name" value="Methyltransferase_A"/>
</dbReference>
<dbReference type="CDD" id="cd01335">
    <property type="entry name" value="Radical_SAM"/>
    <property type="match status" value="1"/>
</dbReference>
<evidence type="ECO:0000256" key="2">
    <source>
        <dbReference type="ARBA" id="ARBA00007544"/>
    </source>
</evidence>
<comment type="catalytic activity">
    <reaction evidence="14">
        <text>adenosine(2503) in 23S rRNA + 2 reduced [2Fe-2S]-[ferredoxin] + 2 S-adenosyl-L-methionine = 2-methyladenosine(2503) in 23S rRNA + 5'-deoxyadenosine + L-methionine + 2 oxidized [2Fe-2S]-[ferredoxin] + S-adenosyl-L-homocysteine</text>
        <dbReference type="Rhea" id="RHEA:42916"/>
        <dbReference type="Rhea" id="RHEA-COMP:10000"/>
        <dbReference type="Rhea" id="RHEA-COMP:10001"/>
        <dbReference type="Rhea" id="RHEA-COMP:10152"/>
        <dbReference type="Rhea" id="RHEA-COMP:10282"/>
        <dbReference type="ChEBI" id="CHEBI:17319"/>
        <dbReference type="ChEBI" id="CHEBI:33737"/>
        <dbReference type="ChEBI" id="CHEBI:33738"/>
        <dbReference type="ChEBI" id="CHEBI:57844"/>
        <dbReference type="ChEBI" id="CHEBI:57856"/>
        <dbReference type="ChEBI" id="CHEBI:59789"/>
        <dbReference type="ChEBI" id="CHEBI:74411"/>
        <dbReference type="ChEBI" id="CHEBI:74497"/>
        <dbReference type="EC" id="2.1.1.192"/>
    </reaction>
</comment>
<evidence type="ECO:0000256" key="13">
    <source>
        <dbReference type="ARBA" id="ARBA00023157"/>
    </source>
</evidence>
<keyword evidence="3 14" id="KW-0004">4Fe-4S</keyword>
<dbReference type="Gene3D" id="1.10.150.530">
    <property type="match status" value="1"/>
</dbReference>
<accession>A0ABW3I1T6</accession>
<dbReference type="Pfam" id="PF04055">
    <property type="entry name" value="Radical_SAM"/>
    <property type="match status" value="1"/>
</dbReference>
<feature type="active site" description="Proton acceptor" evidence="14">
    <location>
        <position position="94"/>
    </location>
</feature>
<dbReference type="RefSeq" id="WP_377714301.1">
    <property type="nucleotide sequence ID" value="NZ_JBHTJM010000006.1"/>
</dbReference>
<comment type="function">
    <text evidence="14">Specifically methylates position 2 of adenine 2503 in 23S rRNA and position 2 of adenine 37 in tRNAs.</text>
</comment>
<dbReference type="Gene3D" id="3.20.20.70">
    <property type="entry name" value="Aldolase class I"/>
    <property type="match status" value="1"/>
</dbReference>
<feature type="domain" description="Radical SAM core" evidence="15">
    <location>
        <begin position="100"/>
        <end position="334"/>
    </location>
</feature>
<dbReference type="InterPro" id="IPR027492">
    <property type="entry name" value="RNA_MTrfase_RlmN"/>
</dbReference>